<feature type="transmembrane region" description="Helical" evidence="1">
    <location>
        <begin position="247"/>
        <end position="271"/>
    </location>
</feature>
<feature type="transmembrane region" description="Helical" evidence="1">
    <location>
        <begin position="96"/>
        <end position="114"/>
    </location>
</feature>
<name>A0A286F658_9BACT</name>
<proteinExistence type="predicted"/>
<dbReference type="Proteomes" id="UP000219452">
    <property type="component" value="Unassembled WGS sequence"/>
</dbReference>
<keyword evidence="1" id="KW-0812">Transmembrane</keyword>
<feature type="transmembrane region" description="Helical" evidence="1">
    <location>
        <begin position="12"/>
        <end position="29"/>
    </location>
</feature>
<dbReference type="Pfam" id="PF05661">
    <property type="entry name" value="DUF808"/>
    <property type="match status" value="1"/>
</dbReference>
<dbReference type="GO" id="GO:0005886">
    <property type="term" value="C:plasma membrane"/>
    <property type="evidence" value="ECO:0007669"/>
    <property type="project" value="TreeGrafter"/>
</dbReference>
<reference evidence="3" key="1">
    <citation type="submission" date="2017-09" db="EMBL/GenBank/DDBJ databases">
        <authorList>
            <person name="Varghese N."/>
            <person name="Submissions S."/>
        </authorList>
    </citation>
    <scope>NUCLEOTIDE SEQUENCE [LARGE SCALE GENOMIC DNA]</scope>
    <source>
        <strain evidence="3">DSM 29961</strain>
    </source>
</reference>
<dbReference type="PANTHER" id="PTHR30503">
    <property type="entry name" value="INNER MEMBRANE PROTEIN YEDI"/>
    <property type="match status" value="1"/>
</dbReference>
<organism evidence="2 3">
    <name type="scientific">Spirosoma fluviale</name>
    <dbReference type="NCBI Taxonomy" id="1597977"/>
    <lineage>
        <taxon>Bacteria</taxon>
        <taxon>Pseudomonadati</taxon>
        <taxon>Bacteroidota</taxon>
        <taxon>Cytophagia</taxon>
        <taxon>Cytophagales</taxon>
        <taxon>Cytophagaceae</taxon>
        <taxon>Spirosoma</taxon>
    </lineage>
</organism>
<gene>
    <name evidence="2" type="ORF">SAMN06269250_0581</name>
</gene>
<keyword evidence="3" id="KW-1185">Reference proteome</keyword>
<evidence type="ECO:0000313" key="3">
    <source>
        <dbReference type="Proteomes" id="UP000219452"/>
    </source>
</evidence>
<dbReference type="PIRSF" id="PIRSF016660">
    <property type="entry name" value="YedI"/>
    <property type="match status" value="1"/>
</dbReference>
<dbReference type="InterPro" id="IPR008526">
    <property type="entry name" value="YedI"/>
</dbReference>
<dbReference type="EMBL" id="OCNH01000001">
    <property type="protein sequence ID" value="SOD78672.1"/>
    <property type="molecule type" value="Genomic_DNA"/>
</dbReference>
<keyword evidence="1" id="KW-1133">Transmembrane helix</keyword>
<accession>A0A286F658</accession>
<dbReference type="PANTHER" id="PTHR30503:SF3">
    <property type="entry name" value="INNER MEMBRANE PROTEIN YEDI"/>
    <property type="match status" value="1"/>
</dbReference>
<evidence type="ECO:0000256" key="1">
    <source>
        <dbReference type="SAM" id="Phobius"/>
    </source>
</evidence>
<evidence type="ECO:0008006" key="4">
    <source>
        <dbReference type="Google" id="ProtNLM"/>
    </source>
</evidence>
<sequence>MPGFVNVPSPVILAVANFLTMPSGLFALLDDISALVKASAASLDDVPTQVAKTTGKVSGIVIDDTAVTPKYVVGLDPSRELAIIYQIAKKSLINKLLLLSPAALLLGYFAPWAITPILMVGGAYLCFEGYEKVHSLFSHPEGITDREQLKEITPEELEKQRVGSAVRTDIILSAEIMAIAYSQVTGQAILNQIMVMVAVAVFITVAVYGFVGLIVKADDMGLHLASDKYPPAIQKVGRSLVKFMPHFLSWLGYVGTAAMLWVGAEIIAHGLPFTAHLLHDLEQSLSSMPVVAWFAKALACGVAGLLVGFIIEKLVVLVKRTFL</sequence>
<dbReference type="AlphaFoldDB" id="A0A286F658"/>
<protein>
    <recommendedName>
        <fullName evidence="4">Inner membrane protein YedI</fullName>
    </recommendedName>
</protein>
<keyword evidence="1" id="KW-0472">Membrane</keyword>
<feature type="transmembrane region" description="Helical" evidence="1">
    <location>
        <begin position="291"/>
        <end position="311"/>
    </location>
</feature>
<feature type="transmembrane region" description="Helical" evidence="1">
    <location>
        <begin position="193"/>
        <end position="215"/>
    </location>
</feature>
<evidence type="ECO:0000313" key="2">
    <source>
        <dbReference type="EMBL" id="SOD78672.1"/>
    </source>
</evidence>